<keyword evidence="3" id="KW-1185">Reference proteome</keyword>
<feature type="transmembrane region" description="Helical" evidence="1">
    <location>
        <begin position="12"/>
        <end position="31"/>
    </location>
</feature>
<keyword evidence="1" id="KW-0472">Membrane</keyword>
<dbReference type="EMBL" id="CP022743">
    <property type="protein sequence ID" value="ASU34240.1"/>
    <property type="molecule type" value="Genomic_DNA"/>
</dbReference>
<accession>A0A223NWS6</accession>
<keyword evidence="1" id="KW-1133">Transmembrane helix</keyword>
<protein>
    <submittedName>
        <fullName evidence="2">Uncharacterized protein</fullName>
    </submittedName>
</protein>
<dbReference type="Proteomes" id="UP000215002">
    <property type="component" value="Chromosome"/>
</dbReference>
<keyword evidence="1" id="KW-0812">Transmembrane</keyword>
<evidence type="ECO:0000313" key="2">
    <source>
        <dbReference type="EMBL" id="ASU34240.1"/>
    </source>
</evidence>
<dbReference type="KEGG" id="muc:MuYL_2351"/>
<proteinExistence type="predicted"/>
<gene>
    <name evidence="2" type="ORF">MuYL_2351</name>
</gene>
<evidence type="ECO:0000256" key="1">
    <source>
        <dbReference type="SAM" id="Phobius"/>
    </source>
</evidence>
<evidence type="ECO:0000313" key="3">
    <source>
        <dbReference type="Proteomes" id="UP000215002"/>
    </source>
</evidence>
<name>A0A223NWS6_9SPHI</name>
<sequence>MFGVIICRAKLLFYFGFWKGDFGIIGSYLYMQQKLPYNDKAIFVGG</sequence>
<reference evidence="2 3" key="1">
    <citation type="submission" date="2017-08" db="EMBL/GenBank/DDBJ databases">
        <title>Complete genome sequence of Mucilaginibacter sp. strain BJC16-A31.</title>
        <authorList>
            <consortium name="Henan University of Science and Technology"/>
            <person name="You X."/>
        </authorList>
    </citation>
    <scope>NUCLEOTIDE SEQUENCE [LARGE SCALE GENOMIC DNA]</scope>
    <source>
        <strain evidence="2 3">BJC16-A31</strain>
    </source>
</reference>
<dbReference type="AlphaFoldDB" id="A0A223NWS6"/>
<organism evidence="2 3">
    <name type="scientific">Mucilaginibacter xinganensis</name>
    <dbReference type="NCBI Taxonomy" id="1234841"/>
    <lineage>
        <taxon>Bacteria</taxon>
        <taxon>Pseudomonadati</taxon>
        <taxon>Bacteroidota</taxon>
        <taxon>Sphingobacteriia</taxon>
        <taxon>Sphingobacteriales</taxon>
        <taxon>Sphingobacteriaceae</taxon>
        <taxon>Mucilaginibacter</taxon>
    </lineage>
</organism>